<comment type="caution">
    <text evidence="1">The sequence shown here is derived from an EMBL/GenBank/DDBJ whole genome shotgun (WGS) entry which is preliminary data.</text>
</comment>
<protein>
    <submittedName>
        <fullName evidence="1">DUF1444 family protein</fullName>
    </submittedName>
</protein>
<dbReference type="InterPro" id="IPR010838">
    <property type="entry name" value="DUF1444"/>
</dbReference>
<proteinExistence type="predicted"/>
<dbReference type="Proteomes" id="UP000647235">
    <property type="component" value="Unassembled WGS sequence"/>
</dbReference>
<organism evidence="1 2">
    <name type="scientific">Dorea hominis</name>
    <dbReference type="NCBI Taxonomy" id="2763040"/>
    <lineage>
        <taxon>Bacteria</taxon>
        <taxon>Bacillati</taxon>
        <taxon>Bacillota</taxon>
        <taxon>Clostridia</taxon>
        <taxon>Lachnospirales</taxon>
        <taxon>Lachnospiraceae</taxon>
        <taxon>Dorea</taxon>
    </lineage>
</organism>
<dbReference type="EMBL" id="JACOOY010000011">
    <property type="protein sequence ID" value="MBC5665540.1"/>
    <property type="molecule type" value="Genomic_DNA"/>
</dbReference>
<gene>
    <name evidence="1" type="ORF">H8S07_09695</name>
</gene>
<dbReference type="Pfam" id="PF07285">
    <property type="entry name" value="DUF1444"/>
    <property type="match status" value="1"/>
</dbReference>
<keyword evidence="2" id="KW-1185">Reference proteome</keyword>
<name>A0ABR7EW14_9FIRM</name>
<sequence length="193" mass="22343">MRKYEEEHYQYDKIKDKIYPWVKNELTDQQALNGKNFSEKDTPVIGFVGDLKIIFVIKRGEESYEVLKDAMLPPEIAVEELYHTACENLVRDVEFVIGNTWYGGFGIIADGVHEASSVCFRHIWQVCADKLKDDLVIYVPHKDTVIFAPASQQKVVEQLRDHAKGAYEAEGDKISLQPYFFSKERKELTTYEN</sequence>
<dbReference type="RefSeq" id="WP_021860947.1">
    <property type="nucleotide sequence ID" value="NZ_JACOOY010000011.1"/>
</dbReference>
<accession>A0ABR7EW14</accession>
<evidence type="ECO:0000313" key="2">
    <source>
        <dbReference type="Proteomes" id="UP000647235"/>
    </source>
</evidence>
<reference evidence="1 2" key="1">
    <citation type="submission" date="2020-08" db="EMBL/GenBank/DDBJ databases">
        <title>Genome public.</title>
        <authorList>
            <person name="Liu C."/>
            <person name="Sun Q."/>
        </authorList>
    </citation>
    <scope>NUCLEOTIDE SEQUENCE [LARGE SCALE GENOMIC DNA]</scope>
    <source>
        <strain evidence="1 2">NSJ-36</strain>
    </source>
</reference>
<evidence type="ECO:0000313" key="1">
    <source>
        <dbReference type="EMBL" id="MBC5665540.1"/>
    </source>
</evidence>